<evidence type="ECO:0000313" key="1">
    <source>
        <dbReference type="EMBL" id="SUV53124.1"/>
    </source>
</evidence>
<proteinExistence type="predicted"/>
<name>A0A380ZVT9_9FLAO</name>
<reference evidence="1 2" key="1">
    <citation type="submission" date="2018-06" db="EMBL/GenBank/DDBJ databases">
        <authorList>
            <consortium name="Pathogen Informatics"/>
            <person name="Doyle S."/>
        </authorList>
    </citation>
    <scope>NUCLEOTIDE SEQUENCE [LARGE SCALE GENOMIC DNA]</scope>
    <source>
        <strain evidence="1 2">NCTC11661</strain>
    </source>
</reference>
<dbReference type="Proteomes" id="UP000255515">
    <property type="component" value="Unassembled WGS sequence"/>
</dbReference>
<accession>A0A380ZVT9</accession>
<dbReference type="RefSeq" id="WP_002688557.1">
    <property type="nucleotide sequence ID" value="NZ_UFTJ01000005.1"/>
</dbReference>
<dbReference type="AlphaFoldDB" id="A0A380ZVT9"/>
<protein>
    <submittedName>
        <fullName evidence="1">Phage protein D</fullName>
    </submittedName>
</protein>
<dbReference type="SUPFAM" id="SSF69279">
    <property type="entry name" value="Phage tail proteins"/>
    <property type="match status" value="1"/>
</dbReference>
<organism evidence="1 2">
    <name type="scientific">Bergeyella zoohelcum</name>
    <dbReference type="NCBI Taxonomy" id="1015"/>
    <lineage>
        <taxon>Bacteria</taxon>
        <taxon>Pseudomonadati</taxon>
        <taxon>Bacteroidota</taxon>
        <taxon>Flavobacteriia</taxon>
        <taxon>Flavobacteriales</taxon>
        <taxon>Weeksellaceae</taxon>
        <taxon>Bergeyella</taxon>
    </lineage>
</organism>
<sequence>MLRLCSEITIEGEKTWQFTAVANCTIIEDVSTLTDTCEIQLPKNIKWQEAISKNGKPPIKRGDKITVKLGYDDNLQTRFSGFVRSVDARVPITIKCEDGMFILKSHKIKPKAFKNASLNEIVSYLLQGTGIQFQLMDKNIKVGNWRITKAHASEELQELKEKQMLSSYFRRINNENVLYIGLAYPIDNRKKIKFMHGKNIISEDFEYRDKDDIRVRCEAQSFNAKHKKITYEYGDKDGDLIKIRMDGLTQDELKKYAIQVVERYKQSGFKGSFETFGVPEVSKCDMVELHASDGNSGVYLIKKNEIEFGLNGYRQKIELGQPLSIKEQE</sequence>
<gene>
    <name evidence="1" type="ORF">NCTC11661_02271</name>
</gene>
<dbReference type="EMBL" id="UFTJ01000005">
    <property type="protein sequence ID" value="SUV53124.1"/>
    <property type="molecule type" value="Genomic_DNA"/>
</dbReference>
<evidence type="ECO:0000313" key="2">
    <source>
        <dbReference type="Proteomes" id="UP000255515"/>
    </source>
</evidence>